<reference evidence="1" key="2">
    <citation type="journal article" date="2021" name="PeerJ">
        <title>Extensive microbial diversity within the chicken gut microbiome revealed by metagenomics and culture.</title>
        <authorList>
            <person name="Gilroy R."/>
            <person name="Ravi A."/>
            <person name="Getino M."/>
            <person name="Pursley I."/>
            <person name="Horton D.L."/>
            <person name="Alikhan N.F."/>
            <person name="Baker D."/>
            <person name="Gharbi K."/>
            <person name="Hall N."/>
            <person name="Watson M."/>
            <person name="Adriaenssens E.M."/>
            <person name="Foster-Nyarko E."/>
            <person name="Jarju S."/>
            <person name="Secka A."/>
            <person name="Antonio M."/>
            <person name="Oren A."/>
            <person name="Chaudhuri R.R."/>
            <person name="La Ragione R."/>
            <person name="Hildebrand F."/>
            <person name="Pallen M.J."/>
        </authorList>
    </citation>
    <scope>NUCLEOTIDE SEQUENCE</scope>
    <source>
        <strain evidence="1">ChiW25-3613</strain>
    </source>
</reference>
<evidence type="ECO:0000313" key="2">
    <source>
        <dbReference type="Proteomes" id="UP000824179"/>
    </source>
</evidence>
<name>A0A9D1DAR8_9FIRM</name>
<evidence type="ECO:0000313" key="1">
    <source>
        <dbReference type="EMBL" id="HIR39003.1"/>
    </source>
</evidence>
<reference evidence="1" key="1">
    <citation type="submission" date="2020-10" db="EMBL/GenBank/DDBJ databases">
        <authorList>
            <person name="Gilroy R."/>
        </authorList>
    </citation>
    <scope>NUCLEOTIDE SEQUENCE</scope>
    <source>
        <strain evidence="1">ChiW25-3613</strain>
    </source>
</reference>
<proteinExistence type="predicted"/>
<protein>
    <submittedName>
        <fullName evidence="1">Uncharacterized protein</fullName>
    </submittedName>
</protein>
<sequence length="135" mass="14789">MIKIITGAKGTGKTKKLIDAANYDAASAKGVLAFITDTKRYMYDLNRAVRFIDVTDYNIAGEDALCGFVKGIAAGNHDYEYIYIDGIARIAGKELKDLAGIFYMLEKLSNDNNIVITITCSCPVESLPEFIAKYA</sequence>
<comment type="caution">
    <text evidence="1">The sequence shown here is derived from an EMBL/GenBank/DDBJ whole genome shotgun (WGS) entry which is preliminary data.</text>
</comment>
<dbReference type="AlphaFoldDB" id="A0A9D1DAR8"/>
<organism evidence="1 2">
    <name type="scientific">Candidatus Coproplasma stercoripullorum</name>
    <dbReference type="NCBI Taxonomy" id="2840751"/>
    <lineage>
        <taxon>Bacteria</taxon>
        <taxon>Bacillati</taxon>
        <taxon>Bacillota</taxon>
        <taxon>Clostridia</taxon>
        <taxon>Eubacteriales</taxon>
        <taxon>Candidatus Coproplasma</taxon>
    </lineage>
</organism>
<dbReference type="EMBL" id="DVHB01000026">
    <property type="protein sequence ID" value="HIR39003.1"/>
    <property type="molecule type" value="Genomic_DNA"/>
</dbReference>
<accession>A0A9D1DAR8</accession>
<dbReference type="Proteomes" id="UP000824179">
    <property type="component" value="Unassembled WGS sequence"/>
</dbReference>
<gene>
    <name evidence="1" type="ORF">IAB90_01340</name>
</gene>